<dbReference type="AlphaFoldDB" id="A0A1Z2SJJ8"/>
<sequence>MKYKVESIGAEFSNKAIANFEKLLESRSSEGYKFHSVFQVSQPGCLGIGQGTTTYLAVYVKE</sequence>
<evidence type="ECO:0000313" key="2">
    <source>
        <dbReference type="Proteomes" id="UP000196708"/>
    </source>
</evidence>
<dbReference type="EMBL" id="CP018836">
    <property type="protein sequence ID" value="ASA57342.1"/>
    <property type="molecule type" value="Genomic_DNA"/>
</dbReference>
<gene>
    <name evidence="1" type="ORF">BSQ33_16290</name>
</gene>
<reference evidence="1 2" key="1">
    <citation type="submission" date="2016-12" db="EMBL/GenBank/DDBJ databases">
        <authorList>
            <person name="Song W.-J."/>
            <person name="Kurnit D.M."/>
        </authorList>
    </citation>
    <scope>NUCLEOTIDE SEQUENCE [LARGE SCALE GENOMIC DNA]</scope>
    <source>
        <strain evidence="1 2">ATCC 43942</strain>
    </source>
</reference>
<evidence type="ECO:0000313" key="1">
    <source>
        <dbReference type="EMBL" id="ASA57342.1"/>
    </source>
</evidence>
<proteinExistence type="predicted"/>
<dbReference type="Proteomes" id="UP000196708">
    <property type="component" value="Chromosome 2"/>
</dbReference>
<organism evidence="1 2">
    <name type="scientific">Vibrio gazogenes</name>
    <dbReference type="NCBI Taxonomy" id="687"/>
    <lineage>
        <taxon>Bacteria</taxon>
        <taxon>Pseudomonadati</taxon>
        <taxon>Pseudomonadota</taxon>
        <taxon>Gammaproteobacteria</taxon>
        <taxon>Vibrionales</taxon>
        <taxon>Vibrionaceae</taxon>
        <taxon>Vibrio</taxon>
    </lineage>
</organism>
<evidence type="ECO:0008006" key="3">
    <source>
        <dbReference type="Google" id="ProtNLM"/>
    </source>
</evidence>
<protein>
    <recommendedName>
        <fullName evidence="3">DUF4177 domain-containing protein</fullName>
    </recommendedName>
</protein>
<dbReference type="KEGG" id="vga:BSQ33_16290"/>
<accession>A0A1Z2SJJ8</accession>
<name>A0A1Z2SJJ8_VIBGA</name>